<evidence type="ECO:0000256" key="2">
    <source>
        <dbReference type="ARBA" id="ARBA00022448"/>
    </source>
</evidence>
<keyword evidence="4 9" id="KW-0256">Endoplasmic reticulum</keyword>
<name>A0A1E3PJ46_9ASCO</name>
<sequence length="255" mass="28793">AGFGNIFNDQRAQMGFQVGRSAVLAGSEALEKSLNQYVSVSAIRYYFQVSNGYVIKKIGLILFPWRHKHWTRTLTRNETPTGAVEGYETAKEDINAPDLYIPVMACTTYILLSSLLSGLGGTFHPQKFGYFASKAFAFAFFELMIIKLGSYLLATQSPFLDFIAYSGYKFVGIIVNMIFGSFLFSSSITARWGIFFYTFGANAFFLLRSLKYVVLPDNIASGTAHTLTSGQRQRRIQFLFVYSFFIQFALMWFLS</sequence>
<keyword evidence="5 9" id="KW-0653">Protein transport</keyword>
<dbReference type="EMBL" id="KV454410">
    <property type="protein sequence ID" value="ODQ65224.1"/>
    <property type="molecule type" value="Genomic_DNA"/>
</dbReference>
<evidence type="ECO:0000256" key="9">
    <source>
        <dbReference type="RuleBase" id="RU368073"/>
    </source>
</evidence>
<gene>
    <name evidence="10" type="ORF">NADFUDRAFT_10600</name>
</gene>
<dbReference type="GO" id="GO:0015031">
    <property type="term" value="P:protein transport"/>
    <property type="evidence" value="ECO:0007669"/>
    <property type="project" value="UniProtKB-KW"/>
</dbReference>
<dbReference type="Pfam" id="PF03878">
    <property type="entry name" value="YIF1"/>
    <property type="match status" value="1"/>
</dbReference>
<feature type="non-terminal residue" evidence="10">
    <location>
        <position position="255"/>
    </location>
</feature>
<reference evidence="10 11" key="1">
    <citation type="journal article" date="2016" name="Proc. Natl. Acad. Sci. U.S.A.">
        <title>Comparative genomics of biotechnologically important yeasts.</title>
        <authorList>
            <person name="Riley R."/>
            <person name="Haridas S."/>
            <person name="Wolfe K.H."/>
            <person name="Lopes M.R."/>
            <person name="Hittinger C.T."/>
            <person name="Goeker M."/>
            <person name="Salamov A.A."/>
            <person name="Wisecaver J.H."/>
            <person name="Long T.M."/>
            <person name="Calvey C.H."/>
            <person name="Aerts A.L."/>
            <person name="Barry K.W."/>
            <person name="Choi C."/>
            <person name="Clum A."/>
            <person name="Coughlan A.Y."/>
            <person name="Deshpande S."/>
            <person name="Douglass A.P."/>
            <person name="Hanson S.J."/>
            <person name="Klenk H.-P."/>
            <person name="LaButti K.M."/>
            <person name="Lapidus A."/>
            <person name="Lindquist E.A."/>
            <person name="Lipzen A.M."/>
            <person name="Meier-Kolthoff J.P."/>
            <person name="Ohm R.A."/>
            <person name="Otillar R.P."/>
            <person name="Pangilinan J.L."/>
            <person name="Peng Y."/>
            <person name="Rokas A."/>
            <person name="Rosa C.A."/>
            <person name="Scheuner C."/>
            <person name="Sibirny A.A."/>
            <person name="Slot J.C."/>
            <person name="Stielow J.B."/>
            <person name="Sun H."/>
            <person name="Kurtzman C.P."/>
            <person name="Blackwell M."/>
            <person name="Grigoriev I.V."/>
            <person name="Jeffries T.W."/>
        </authorList>
    </citation>
    <scope>NUCLEOTIDE SEQUENCE [LARGE SCALE GENOMIC DNA]</scope>
    <source>
        <strain evidence="10 11">DSM 6958</strain>
    </source>
</reference>
<keyword evidence="7 9" id="KW-0333">Golgi apparatus</keyword>
<evidence type="ECO:0000256" key="5">
    <source>
        <dbReference type="ARBA" id="ARBA00022927"/>
    </source>
</evidence>
<keyword evidence="2 9" id="KW-0813">Transport</keyword>
<evidence type="ECO:0000256" key="7">
    <source>
        <dbReference type="ARBA" id="ARBA00023034"/>
    </source>
</evidence>
<dbReference type="GO" id="GO:0030134">
    <property type="term" value="C:COPII-coated ER to Golgi transport vesicle"/>
    <property type="evidence" value="ECO:0007669"/>
    <property type="project" value="TreeGrafter"/>
</dbReference>
<dbReference type="STRING" id="857566.A0A1E3PJ46"/>
<comment type="similarity">
    <text evidence="1 9">Belongs to the YIF1 family.</text>
</comment>
<dbReference type="GO" id="GO:0005793">
    <property type="term" value="C:endoplasmic reticulum-Golgi intermediate compartment"/>
    <property type="evidence" value="ECO:0007669"/>
    <property type="project" value="UniProtKB-UniRule"/>
</dbReference>
<dbReference type="GO" id="GO:0000139">
    <property type="term" value="C:Golgi membrane"/>
    <property type="evidence" value="ECO:0007669"/>
    <property type="project" value="UniProtKB-SubCell"/>
</dbReference>
<comment type="subcellular location">
    <subcellularLocation>
        <location evidence="9">Endoplasmic reticulum membrane</location>
        <topology evidence="9">Multi-pass membrane protein</topology>
    </subcellularLocation>
    <subcellularLocation>
        <location evidence="9">Golgi apparatus membrane</location>
        <topology evidence="9">Multi-pass membrane protein</topology>
    </subcellularLocation>
</comment>
<dbReference type="AlphaFoldDB" id="A0A1E3PJ46"/>
<keyword evidence="11" id="KW-1185">Reference proteome</keyword>
<dbReference type="PANTHER" id="PTHR14083">
    <property type="entry name" value="YIP1 INTERACTING FACTOR HOMOLOG YIF1 PROTEIN"/>
    <property type="match status" value="1"/>
</dbReference>
<dbReference type="PANTHER" id="PTHR14083:SF0">
    <property type="entry name" value="YIP1D-INTERACTING FACTOR 1, ISOFORM C"/>
    <property type="match status" value="1"/>
</dbReference>
<evidence type="ECO:0000313" key="11">
    <source>
        <dbReference type="Proteomes" id="UP000095009"/>
    </source>
</evidence>
<dbReference type="GO" id="GO:0006888">
    <property type="term" value="P:endoplasmic reticulum to Golgi vesicle-mediated transport"/>
    <property type="evidence" value="ECO:0007669"/>
    <property type="project" value="UniProtKB-UniRule"/>
</dbReference>
<dbReference type="InterPro" id="IPR005578">
    <property type="entry name" value="Yif1_fam"/>
</dbReference>
<evidence type="ECO:0000313" key="10">
    <source>
        <dbReference type="EMBL" id="ODQ65224.1"/>
    </source>
</evidence>
<feature type="transmembrane region" description="Helical" evidence="9">
    <location>
        <begin position="166"/>
        <end position="188"/>
    </location>
</feature>
<keyword evidence="6 9" id="KW-1133">Transmembrane helix</keyword>
<accession>A0A1E3PJ46</accession>
<dbReference type="GO" id="GO:0005789">
    <property type="term" value="C:endoplasmic reticulum membrane"/>
    <property type="evidence" value="ECO:0007669"/>
    <property type="project" value="UniProtKB-SubCell"/>
</dbReference>
<comment type="function">
    <text evidence="9">Has a role in transport between endoplasmic reticulum and Golgi.</text>
</comment>
<feature type="transmembrane region" description="Helical" evidence="9">
    <location>
        <begin position="135"/>
        <end position="154"/>
    </location>
</feature>
<evidence type="ECO:0000256" key="3">
    <source>
        <dbReference type="ARBA" id="ARBA00022692"/>
    </source>
</evidence>
<organism evidence="10 11">
    <name type="scientific">Nadsonia fulvescens var. elongata DSM 6958</name>
    <dbReference type="NCBI Taxonomy" id="857566"/>
    <lineage>
        <taxon>Eukaryota</taxon>
        <taxon>Fungi</taxon>
        <taxon>Dikarya</taxon>
        <taxon>Ascomycota</taxon>
        <taxon>Saccharomycotina</taxon>
        <taxon>Dipodascomycetes</taxon>
        <taxon>Dipodascales</taxon>
        <taxon>Dipodascales incertae sedis</taxon>
        <taxon>Nadsonia</taxon>
    </lineage>
</organism>
<feature type="transmembrane region" description="Helical" evidence="9">
    <location>
        <begin position="236"/>
        <end position="254"/>
    </location>
</feature>
<dbReference type="OrthoDB" id="337750at2759"/>
<keyword evidence="3 9" id="KW-0812">Transmembrane</keyword>
<proteinExistence type="inferred from homology"/>
<feature type="transmembrane region" description="Helical" evidence="9">
    <location>
        <begin position="99"/>
        <end position="123"/>
    </location>
</feature>
<protein>
    <recommendedName>
        <fullName evidence="9">Protein YIF1</fullName>
    </recommendedName>
</protein>
<feature type="non-terminal residue" evidence="10">
    <location>
        <position position="1"/>
    </location>
</feature>
<evidence type="ECO:0000256" key="6">
    <source>
        <dbReference type="ARBA" id="ARBA00022989"/>
    </source>
</evidence>
<feature type="transmembrane region" description="Helical" evidence="9">
    <location>
        <begin position="194"/>
        <end position="215"/>
    </location>
</feature>
<evidence type="ECO:0000256" key="4">
    <source>
        <dbReference type="ARBA" id="ARBA00022824"/>
    </source>
</evidence>
<evidence type="ECO:0000256" key="1">
    <source>
        <dbReference type="ARBA" id="ARBA00009727"/>
    </source>
</evidence>
<dbReference type="Proteomes" id="UP000095009">
    <property type="component" value="Unassembled WGS sequence"/>
</dbReference>
<keyword evidence="8 9" id="KW-0472">Membrane</keyword>
<evidence type="ECO:0000256" key="8">
    <source>
        <dbReference type="ARBA" id="ARBA00023136"/>
    </source>
</evidence>